<keyword evidence="3" id="KW-1185">Reference proteome</keyword>
<dbReference type="EMBL" id="CP090172">
    <property type="protein sequence ID" value="UJO23166.1"/>
    <property type="molecule type" value="Genomic_DNA"/>
</dbReference>
<feature type="region of interest" description="Disordered" evidence="1">
    <location>
        <begin position="103"/>
        <end position="131"/>
    </location>
</feature>
<dbReference type="AlphaFoldDB" id="A0A9Q8PII8"/>
<organism evidence="2 3">
    <name type="scientific">Passalora fulva</name>
    <name type="common">Tomato leaf mold</name>
    <name type="synonym">Cladosporium fulvum</name>
    <dbReference type="NCBI Taxonomy" id="5499"/>
    <lineage>
        <taxon>Eukaryota</taxon>
        <taxon>Fungi</taxon>
        <taxon>Dikarya</taxon>
        <taxon>Ascomycota</taxon>
        <taxon>Pezizomycotina</taxon>
        <taxon>Dothideomycetes</taxon>
        <taxon>Dothideomycetidae</taxon>
        <taxon>Mycosphaerellales</taxon>
        <taxon>Mycosphaerellaceae</taxon>
        <taxon>Fulvia</taxon>
    </lineage>
</organism>
<evidence type="ECO:0000313" key="2">
    <source>
        <dbReference type="EMBL" id="UJO23166.1"/>
    </source>
</evidence>
<name>A0A9Q8PII8_PASFU</name>
<dbReference type="RefSeq" id="XP_047767532.1">
    <property type="nucleotide sequence ID" value="XM_047911578.1"/>
</dbReference>
<feature type="compositionally biased region" description="Acidic residues" evidence="1">
    <location>
        <begin position="119"/>
        <end position="130"/>
    </location>
</feature>
<dbReference type="PANTHER" id="PTHR37535:SF3">
    <property type="entry name" value="FLUG DOMAIN-CONTAINING PROTEIN"/>
    <property type="match status" value="1"/>
</dbReference>
<dbReference type="PANTHER" id="PTHR37535">
    <property type="entry name" value="FLUG DOMAIN PROTEIN"/>
    <property type="match status" value="1"/>
</dbReference>
<dbReference type="Proteomes" id="UP000756132">
    <property type="component" value="Chromosome 10"/>
</dbReference>
<evidence type="ECO:0000313" key="3">
    <source>
        <dbReference type="Proteomes" id="UP000756132"/>
    </source>
</evidence>
<reference evidence="2" key="2">
    <citation type="journal article" date="2022" name="Microb. Genom.">
        <title>A chromosome-scale genome assembly of the tomato pathogen Cladosporium fulvum reveals a compartmentalized genome architecture and the presence of a dispensable chromosome.</title>
        <authorList>
            <person name="Zaccaron A.Z."/>
            <person name="Chen L.H."/>
            <person name="Samaras A."/>
            <person name="Stergiopoulos I."/>
        </authorList>
    </citation>
    <scope>NUCLEOTIDE SEQUENCE</scope>
    <source>
        <strain evidence="2">Race5_Kim</strain>
    </source>
</reference>
<gene>
    <name evidence="2" type="ORF">CLAFUR5_12430</name>
</gene>
<reference evidence="2" key="1">
    <citation type="submission" date="2021-12" db="EMBL/GenBank/DDBJ databases">
        <authorList>
            <person name="Zaccaron A."/>
            <person name="Stergiopoulos I."/>
        </authorList>
    </citation>
    <scope>NUCLEOTIDE SEQUENCE</scope>
    <source>
        <strain evidence="2">Race5_Kim</strain>
    </source>
</reference>
<proteinExistence type="predicted"/>
<dbReference type="OrthoDB" id="3943644at2759"/>
<evidence type="ECO:0000256" key="1">
    <source>
        <dbReference type="SAM" id="MobiDB-lite"/>
    </source>
</evidence>
<dbReference type="InterPro" id="IPR021842">
    <property type="entry name" value="DUF3435"/>
</dbReference>
<protein>
    <submittedName>
        <fullName evidence="2">Uncharacterized protein</fullName>
    </submittedName>
</protein>
<sequence length="608" mass="69183">MRYKDLTGNDLGREQVIDVNNSRTEAQLEFIDHYLQGKGKTAPRSKPVPSGEDFVKMVHFHYAKDTARYENERQRVQQAFLMIIHASSGLRPSSTTRTRAIRLASDKEHRSSNCNAENDSGEDDGEDSSMDDAVSKLRYRDLQLSAIRTKSGIRYLVQPRFRHFKGETRRAQRKIFQWPDQDDVLTCPVSHLVALALDDNAFAAGINSASDFFKIGIPDCDDMLPFPWRREILDVPVMRQTPDWKALELSNGATLKRLSSLGKNICGYKQSLTWYCLRRMVLNAVDGIGSEEARNQISGHLDSRTYRAHYLDQHIHIDVIAAVKGRKGEDEIIRQANSMGMLADPRSNRPLSAKDLESIDSLPEVVEASMAFQTAASAVKDEYEFIESAPKDDPLYRTYDQARKTHRALKQRLQHRLQADHRQAYFEAKSLAVIEAQLHDDVQRPVLDIEEEHHHIPERAYLASLTKSTEDIREQPVSQRAAAVNALARLCTLVEAKPTKSRSTSPGKDGIKASLKEFEVEETPIECHKLQCLFCIGDERLSFKDQTRRFCREQKLWDHTRNHLAPLAHLSEVRCPHPHCRSGSVKLQGIQHLKNHAHAVHGIRLQKG</sequence>
<dbReference type="Pfam" id="PF11917">
    <property type="entry name" value="DUF3435"/>
    <property type="match status" value="1"/>
</dbReference>
<accession>A0A9Q8PII8</accession>
<dbReference type="KEGG" id="ffu:CLAFUR5_12430"/>
<dbReference type="GeneID" id="71992308"/>